<feature type="compositionally biased region" description="Low complexity" evidence="1">
    <location>
        <begin position="1"/>
        <end position="14"/>
    </location>
</feature>
<proteinExistence type="predicted"/>
<organism evidence="3 4">
    <name type="scientific">Lentinus tigrinus ALCF2SS1-6</name>
    <dbReference type="NCBI Taxonomy" id="1328759"/>
    <lineage>
        <taxon>Eukaryota</taxon>
        <taxon>Fungi</taxon>
        <taxon>Dikarya</taxon>
        <taxon>Basidiomycota</taxon>
        <taxon>Agaricomycotina</taxon>
        <taxon>Agaricomycetes</taxon>
        <taxon>Polyporales</taxon>
        <taxon>Polyporaceae</taxon>
        <taxon>Lentinus</taxon>
    </lineage>
</organism>
<evidence type="ECO:0000313" key="3">
    <source>
        <dbReference type="EMBL" id="RPD56629.1"/>
    </source>
</evidence>
<dbReference type="OrthoDB" id="2758464at2759"/>
<gene>
    <name evidence="3" type="ORF">L227DRAFT_655988</name>
</gene>
<accession>A0A5C2S019</accession>
<evidence type="ECO:0000313" key="4">
    <source>
        <dbReference type="Proteomes" id="UP000313359"/>
    </source>
</evidence>
<reference evidence="3" key="1">
    <citation type="journal article" date="2018" name="Genome Biol. Evol.">
        <title>Genomics and development of Lentinus tigrinus, a white-rot wood-decaying mushroom with dimorphic fruiting bodies.</title>
        <authorList>
            <person name="Wu B."/>
            <person name="Xu Z."/>
            <person name="Knudson A."/>
            <person name="Carlson A."/>
            <person name="Chen N."/>
            <person name="Kovaka S."/>
            <person name="LaButti K."/>
            <person name="Lipzen A."/>
            <person name="Pennachio C."/>
            <person name="Riley R."/>
            <person name="Schakwitz W."/>
            <person name="Umezawa K."/>
            <person name="Ohm R.A."/>
            <person name="Grigoriev I.V."/>
            <person name="Nagy L.G."/>
            <person name="Gibbons J."/>
            <person name="Hibbett D."/>
        </authorList>
    </citation>
    <scope>NUCLEOTIDE SEQUENCE [LARGE SCALE GENOMIC DNA]</scope>
    <source>
        <strain evidence="3">ALCF2SS1-6</strain>
    </source>
</reference>
<feature type="transmembrane region" description="Helical" evidence="2">
    <location>
        <begin position="32"/>
        <end position="53"/>
    </location>
</feature>
<keyword evidence="4" id="KW-1185">Reference proteome</keyword>
<keyword evidence="2" id="KW-1133">Transmembrane helix</keyword>
<keyword evidence="2" id="KW-0472">Membrane</keyword>
<name>A0A5C2S019_9APHY</name>
<dbReference type="AlphaFoldDB" id="A0A5C2S019"/>
<dbReference type="EMBL" id="ML122286">
    <property type="protein sequence ID" value="RPD56629.1"/>
    <property type="molecule type" value="Genomic_DNA"/>
</dbReference>
<evidence type="ECO:0000256" key="2">
    <source>
        <dbReference type="SAM" id="Phobius"/>
    </source>
</evidence>
<evidence type="ECO:0000256" key="1">
    <source>
        <dbReference type="SAM" id="MobiDB-lite"/>
    </source>
</evidence>
<keyword evidence="2" id="KW-0812">Transmembrane</keyword>
<feature type="region of interest" description="Disordered" evidence="1">
    <location>
        <begin position="1"/>
        <end position="22"/>
    </location>
</feature>
<dbReference type="Proteomes" id="UP000313359">
    <property type="component" value="Unassembled WGS sequence"/>
</dbReference>
<protein>
    <submittedName>
        <fullName evidence="3">Uncharacterized protein</fullName>
    </submittedName>
</protein>
<sequence length="178" mass="19073">MSSSSSEPSATTTTVPLTPGGADEENHFTPKLMVSVVGCLVGFIFIFIGFRLVSRRNWRTGGNSDRLPQYTPRRGAPVVDRSRCRLCPFSRRKTSEGLSMSRIPIPSPPPTYAHALSSPAFPTTTASAAPPPLSWLPGSGTFAARAESADATPSFPPPAYFIAIRPGSPIASLNRDRR</sequence>